<proteinExistence type="predicted"/>
<evidence type="ECO:0000313" key="2">
    <source>
        <dbReference type="Proteomes" id="UP000054485"/>
    </source>
</evidence>
<dbReference type="InParanoid" id="A0A0D0AIS5"/>
<organism evidence="1 2">
    <name type="scientific">Suillus luteus UH-Slu-Lm8-n1</name>
    <dbReference type="NCBI Taxonomy" id="930992"/>
    <lineage>
        <taxon>Eukaryota</taxon>
        <taxon>Fungi</taxon>
        <taxon>Dikarya</taxon>
        <taxon>Basidiomycota</taxon>
        <taxon>Agaricomycotina</taxon>
        <taxon>Agaricomycetes</taxon>
        <taxon>Agaricomycetidae</taxon>
        <taxon>Boletales</taxon>
        <taxon>Suillineae</taxon>
        <taxon>Suillaceae</taxon>
        <taxon>Suillus</taxon>
    </lineage>
</organism>
<evidence type="ECO:0000313" key="1">
    <source>
        <dbReference type="EMBL" id="KIK34177.1"/>
    </source>
</evidence>
<sequence length="158" mass="17141">MKASKYIVHLTIGPLPWLMSKEFASQLLTYHALLKVSLKFNGGGGKLHRRFVSTACPDPFCGVNGPAPEGSIAVFCASGNKGATLQHYHIPACDLSPAPPRRKNQMCLILDGECRGQIRAVSKCNVKLSTAELVVEEGAPGITLRFDQICLVERFVMS</sequence>
<name>A0A0D0AIS5_9AGAM</name>
<gene>
    <name evidence="1" type="ORF">CY34DRAFT_98466</name>
</gene>
<dbReference type="Proteomes" id="UP000054485">
    <property type="component" value="Unassembled WGS sequence"/>
</dbReference>
<reference evidence="2" key="2">
    <citation type="submission" date="2015-01" db="EMBL/GenBank/DDBJ databases">
        <title>Evolutionary Origins and Diversification of the Mycorrhizal Mutualists.</title>
        <authorList>
            <consortium name="DOE Joint Genome Institute"/>
            <consortium name="Mycorrhizal Genomics Consortium"/>
            <person name="Kohler A."/>
            <person name="Kuo A."/>
            <person name="Nagy L.G."/>
            <person name="Floudas D."/>
            <person name="Copeland A."/>
            <person name="Barry K.W."/>
            <person name="Cichocki N."/>
            <person name="Veneault-Fourrey C."/>
            <person name="LaButti K."/>
            <person name="Lindquist E.A."/>
            <person name="Lipzen A."/>
            <person name="Lundell T."/>
            <person name="Morin E."/>
            <person name="Murat C."/>
            <person name="Riley R."/>
            <person name="Ohm R."/>
            <person name="Sun H."/>
            <person name="Tunlid A."/>
            <person name="Henrissat B."/>
            <person name="Grigoriev I.V."/>
            <person name="Hibbett D.S."/>
            <person name="Martin F."/>
        </authorList>
    </citation>
    <scope>NUCLEOTIDE SEQUENCE [LARGE SCALE GENOMIC DNA]</scope>
    <source>
        <strain evidence="2">UH-Slu-Lm8-n1</strain>
    </source>
</reference>
<accession>A0A0D0AIS5</accession>
<dbReference type="AlphaFoldDB" id="A0A0D0AIS5"/>
<protein>
    <submittedName>
        <fullName evidence="1">Uncharacterized protein</fullName>
    </submittedName>
</protein>
<dbReference type="HOGENOM" id="CLU_136366_0_0_1"/>
<dbReference type="EMBL" id="KN835797">
    <property type="protein sequence ID" value="KIK34177.1"/>
    <property type="molecule type" value="Genomic_DNA"/>
</dbReference>
<keyword evidence="2" id="KW-1185">Reference proteome</keyword>
<reference evidence="1 2" key="1">
    <citation type="submission" date="2014-04" db="EMBL/GenBank/DDBJ databases">
        <authorList>
            <consortium name="DOE Joint Genome Institute"/>
            <person name="Kuo A."/>
            <person name="Ruytinx J."/>
            <person name="Rineau F."/>
            <person name="Colpaert J."/>
            <person name="Kohler A."/>
            <person name="Nagy L.G."/>
            <person name="Floudas D."/>
            <person name="Copeland A."/>
            <person name="Barry K.W."/>
            <person name="Cichocki N."/>
            <person name="Veneault-Fourrey C."/>
            <person name="LaButti K."/>
            <person name="Lindquist E.A."/>
            <person name="Lipzen A."/>
            <person name="Lundell T."/>
            <person name="Morin E."/>
            <person name="Murat C."/>
            <person name="Sun H."/>
            <person name="Tunlid A."/>
            <person name="Henrissat B."/>
            <person name="Grigoriev I.V."/>
            <person name="Hibbett D.S."/>
            <person name="Martin F."/>
            <person name="Nordberg H.P."/>
            <person name="Cantor M.N."/>
            <person name="Hua S.X."/>
        </authorList>
    </citation>
    <scope>NUCLEOTIDE SEQUENCE [LARGE SCALE GENOMIC DNA]</scope>
    <source>
        <strain evidence="1 2">UH-Slu-Lm8-n1</strain>
    </source>
</reference>
<dbReference type="OrthoDB" id="2692731at2759"/>